<dbReference type="AlphaFoldDB" id="A0A813GB26"/>
<accession>A0A813GB26</accession>
<evidence type="ECO:0000313" key="1">
    <source>
        <dbReference type="EMBL" id="CAE8621413.1"/>
    </source>
</evidence>
<keyword evidence="2" id="KW-1185">Reference proteome</keyword>
<dbReference type="EMBL" id="CAJNNV010027736">
    <property type="protein sequence ID" value="CAE8621413.1"/>
    <property type="molecule type" value="Genomic_DNA"/>
</dbReference>
<protein>
    <recommendedName>
        <fullName evidence="3">Plastid lipid-associated protein/fibrillin conserved domain-containing protein</fullName>
    </recommendedName>
</protein>
<comment type="caution">
    <text evidence="1">The sequence shown here is derived from an EMBL/GenBank/DDBJ whole genome shotgun (WGS) entry which is preliminary data.</text>
</comment>
<organism evidence="1 2">
    <name type="scientific">Polarella glacialis</name>
    <name type="common">Dinoflagellate</name>
    <dbReference type="NCBI Taxonomy" id="89957"/>
    <lineage>
        <taxon>Eukaryota</taxon>
        <taxon>Sar</taxon>
        <taxon>Alveolata</taxon>
        <taxon>Dinophyceae</taxon>
        <taxon>Suessiales</taxon>
        <taxon>Suessiaceae</taxon>
        <taxon>Polarella</taxon>
    </lineage>
</organism>
<reference evidence="1" key="1">
    <citation type="submission" date="2021-02" db="EMBL/GenBank/DDBJ databases">
        <authorList>
            <person name="Dougan E. K."/>
            <person name="Rhodes N."/>
            <person name="Thang M."/>
            <person name="Chan C."/>
        </authorList>
    </citation>
    <scope>NUCLEOTIDE SEQUENCE</scope>
</reference>
<name>A0A813GB26_POLGL</name>
<dbReference type="OrthoDB" id="436211at2759"/>
<proteinExistence type="predicted"/>
<evidence type="ECO:0000313" key="2">
    <source>
        <dbReference type="Proteomes" id="UP000654075"/>
    </source>
</evidence>
<dbReference type="Proteomes" id="UP000654075">
    <property type="component" value="Unassembled WGS sequence"/>
</dbReference>
<evidence type="ECO:0008006" key="3">
    <source>
        <dbReference type="Google" id="ProtNLM"/>
    </source>
</evidence>
<sequence length="91" mass="9990">MPLKGVWELLYSTAPGGSNGKVGPFIGSVTQTFVDDLRFVNAVELFGALKVSLEAEREVLDDSRIQAAKNTLMQQTSSIANNNIHLTKRQR</sequence>
<gene>
    <name evidence="1" type="ORF">PGLA1383_LOCUS38932</name>
</gene>